<evidence type="ECO:0000256" key="9">
    <source>
        <dbReference type="RuleBase" id="RU000556"/>
    </source>
</evidence>
<feature type="domain" description="Transcription elongation factor GreA/GreB C-terminal" evidence="10">
    <location>
        <begin position="81"/>
        <end position="156"/>
    </location>
</feature>
<dbReference type="GO" id="GO:0006354">
    <property type="term" value="P:DNA-templated transcription elongation"/>
    <property type="evidence" value="ECO:0007669"/>
    <property type="project" value="TreeGrafter"/>
</dbReference>
<dbReference type="PANTHER" id="PTHR30437:SF4">
    <property type="entry name" value="TRANSCRIPTION ELONGATION FACTOR GREA"/>
    <property type="match status" value="1"/>
</dbReference>
<evidence type="ECO:0000256" key="5">
    <source>
        <dbReference type="ARBA" id="ARBA00023163"/>
    </source>
</evidence>
<dbReference type="Pfam" id="PF01272">
    <property type="entry name" value="GreA_GreB"/>
    <property type="match status" value="1"/>
</dbReference>
<dbReference type="InterPro" id="IPR006359">
    <property type="entry name" value="Tscrpt_elong_fac_GreA"/>
</dbReference>
<evidence type="ECO:0000259" key="11">
    <source>
        <dbReference type="Pfam" id="PF03449"/>
    </source>
</evidence>
<dbReference type="Pfam" id="PF03449">
    <property type="entry name" value="GreA_GreB_N"/>
    <property type="match status" value="1"/>
</dbReference>
<dbReference type="HAMAP" id="MF_00105">
    <property type="entry name" value="GreA_GreB"/>
    <property type="match status" value="1"/>
</dbReference>
<dbReference type="EMBL" id="CP036279">
    <property type="protein sequence ID" value="QDU64516.1"/>
    <property type="molecule type" value="Genomic_DNA"/>
</dbReference>
<gene>
    <name evidence="8 12" type="primary">greA</name>
    <name evidence="12" type="ORF">Pan216_54060</name>
</gene>
<keyword evidence="5 8" id="KW-0804">Transcription</keyword>
<sequence length="157" mass="17499">MSPTPTTREGYEKIKSELDRLEQHEMPRITQLLAEARAEGDLKENAEYHAQRENQGMLQAKINLLKSKLADAYIVDTDNLPKDQIAFGSKVKLKDLDADLEETYELVGPGEEDYSGEVMKILCESPLAKQLLNHKPGDKVTVETPGGAINYEVLSIA</sequence>
<dbReference type="NCBIfam" id="NF001263">
    <property type="entry name" value="PRK00226.1-4"/>
    <property type="match status" value="1"/>
</dbReference>
<protein>
    <recommendedName>
        <fullName evidence="2 8">Transcription elongation factor GreA</fullName>
    </recommendedName>
    <alternativeName>
        <fullName evidence="7 8">Transcript cleavage factor GreA</fullName>
    </alternativeName>
</protein>
<evidence type="ECO:0000313" key="13">
    <source>
        <dbReference type="Proteomes" id="UP000317093"/>
    </source>
</evidence>
<dbReference type="InterPro" id="IPR022691">
    <property type="entry name" value="Tscrpt_elong_fac_GreA/B_N"/>
</dbReference>
<dbReference type="PROSITE" id="PS00829">
    <property type="entry name" value="GREAB_1"/>
    <property type="match status" value="1"/>
</dbReference>
<dbReference type="FunFam" id="1.10.287.180:FF:000001">
    <property type="entry name" value="Transcription elongation factor GreA"/>
    <property type="match status" value="1"/>
</dbReference>
<evidence type="ECO:0000256" key="4">
    <source>
        <dbReference type="ARBA" id="ARBA00023125"/>
    </source>
</evidence>
<dbReference type="OrthoDB" id="9808774at2"/>
<dbReference type="SUPFAM" id="SSF54534">
    <property type="entry name" value="FKBP-like"/>
    <property type="match status" value="1"/>
</dbReference>
<proteinExistence type="inferred from homology"/>
<dbReference type="SUPFAM" id="SSF46557">
    <property type="entry name" value="GreA transcript cleavage protein, N-terminal domain"/>
    <property type="match status" value="1"/>
</dbReference>
<keyword evidence="4 8" id="KW-0238">DNA-binding</keyword>
<comment type="function">
    <text evidence="6 8 9">Necessary for efficient RNA polymerase transcription elongation past template-encoded arresting sites. The arresting sites in DNA have the property of trapping a certain fraction of elongating RNA polymerases that pass through, resulting in locked ternary complexes. Cleavage of the nascent transcript by cleavage factors such as GreA or GreB allows the resumption of elongation from the new 3'terminus. GreA releases sequences of 2 to 3 nucleotides.</text>
</comment>
<evidence type="ECO:0000313" key="12">
    <source>
        <dbReference type="EMBL" id="QDU64516.1"/>
    </source>
</evidence>
<feature type="domain" description="Transcription elongation factor GreA/GreB N-terminal" evidence="11">
    <location>
        <begin position="5"/>
        <end position="74"/>
    </location>
</feature>
<keyword evidence="12" id="KW-0251">Elongation factor</keyword>
<evidence type="ECO:0000256" key="7">
    <source>
        <dbReference type="ARBA" id="ARBA00030776"/>
    </source>
</evidence>
<evidence type="ECO:0000256" key="6">
    <source>
        <dbReference type="ARBA" id="ARBA00024916"/>
    </source>
</evidence>
<dbReference type="InterPro" id="IPR036953">
    <property type="entry name" value="GreA/GreB_C_sf"/>
</dbReference>
<dbReference type="InterPro" id="IPR028624">
    <property type="entry name" value="Tscrpt_elong_fac_GreA/B"/>
</dbReference>
<evidence type="ECO:0000256" key="3">
    <source>
        <dbReference type="ARBA" id="ARBA00023015"/>
    </source>
</evidence>
<dbReference type="GO" id="GO:0070063">
    <property type="term" value="F:RNA polymerase binding"/>
    <property type="evidence" value="ECO:0007669"/>
    <property type="project" value="InterPro"/>
</dbReference>
<comment type="similarity">
    <text evidence="1 8 9">Belongs to the GreA/GreB family.</text>
</comment>
<dbReference type="GO" id="GO:0003746">
    <property type="term" value="F:translation elongation factor activity"/>
    <property type="evidence" value="ECO:0007669"/>
    <property type="project" value="UniProtKB-KW"/>
</dbReference>
<reference evidence="12 13" key="1">
    <citation type="submission" date="2019-02" db="EMBL/GenBank/DDBJ databases">
        <title>Deep-cultivation of Planctomycetes and their phenomic and genomic characterization uncovers novel biology.</title>
        <authorList>
            <person name="Wiegand S."/>
            <person name="Jogler M."/>
            <person name="Boedeker C."/>
            <person name="Pinto D."/>
            <person name="Vollmers J."/>
            <person name="Rivas-Marin E."/>
            <person name="Kohn T."/>
            <person name="Peeters S.H."/>
            <person name="Heuer A."/>
            <person name="Rast P."/>
            <person name="Oberbeckmann S."/>
            <person name="Bunk B."/>
            <person name="Jeske O."/>
            <person name="Meyerdierks A."/>
            <person name="Storesund J.E."/>
            <person name="Kallscheuer N."/>
            <person name="Luecker S."/>
            <person name="Lage O.M."/>
            <person name="Pohl T."/>
            <person name="Merkel B.J."/>
            <person name="Hornburger P."/>
            <person name="Mueller R.-W."/>
            <person name="Bruemmer F."/>
            <person name="Labrenz M."/>
            <person name="Spormann A.M."/>
            <person name="Op den Camp H."/>
            <person name="Overmann J."/>
            <person name="Amann R."/>
            <person name="Jetten M.S.M."/>
            <person name="Mascher T."/>
            <person name="Medema M.H."/>
            <person name="Devos D.P."/>
            <person name="Kaster A.-K."/>
            <person name="Ovreas L."/>
            <person name="Rohde M."/>
            <person name="Galperin M.Y."/>
            <person name="Jogler C."/>
        </authorList>
    </citation>
    <scope>NUCLEOTIDE SEQUENCE [LARGE SCALE GENOMIC DNA]</scope>
    <source>
        <strain evidence="12 13">Pan216</strain>
    </source>
</reference>
<dbReference type="InterPro" id="IPR023459">
    <property type="entry name" value="Tscrpt_elong_fac_GreA/B_fam"/>
</dbReference>
<evidence type="ECO:0000256" key="8">
    <source>
        <dbReference type="HAMAP-Rule" id="MF_00105"/>
    </source>
</evidence>
<evidence type="ECO:0000256" key="2">
    <source>
        <dbReference type="ARBA" id="ARBA00013729"/>
    </source>
</evidence>
<dbReference type="InterPro" id="IPR036805">
    <property type="entry name" value="Tscrpt_elong_fac_GreA/B_N_sf"/>
</dbReference>
<evidence type="ECO:0000256" key="1">
    <source>
        <dbReference type="ARBA" id="ARBA00008213"/>
    </source>
</evidence>
<dbReference type="Gene3D" id="3.10.50.30">
    <property type="entry name" value="Transcription elongation factor, GreA/GreB, C-terminal domain"/>
    <property type="match status" value="1"/>
</dbReference>
<dbReference type="GO" id="GO:0003677">
    <property type="term" value="F:DNA binding"/>
    <property type="evidence" value="ECO:0007669"/>
    <property type="project" value="UniProtKB-UniRule"/>
</dbReference>
<dbReference type="InterPro" id="IPR018151">
    <property type="entry name" value="TF_GreA/GreB_CS"/>
</dbReference>
<accession>A0A518BC03</accession>
<dbReference type="Proteomes" id="UP000317093">
    <property type="component" value="Chromosome"/>
</dbReference>
<dbReference type="GO" id="GO:0032784">
    <property type="term" value="P:regulation of DNA-templated transcription elongation"/>
    <property type="evidence" value="ECO:0007669"/>
    <property type="project" value="UniProtKB-UniRule"/>
</dbReference>
<keyword evidence="12" id="KW-0648">Protein biosynthesis</keyword>
<organism evidence="12 13">
    <name type="scientific">Kolteria novifilia</name>
    <dbReference type="NCBI Taxonomy" id="2527975"/>
    <lineage>
        <taxon>Bacteria</taxon>
        <taxon>Pseudomonadati</taxon>
        <taxon>Planctomycetota</taxon>
        <taxon>Planctomycetia</taxon>
        <taxon>Kolteriales</taxon>
        <taxon>Kolteriaceae</taxon>
        <taxon>Kolteria</taxon>
    </lineage>
</organism>
<dbReference type="InterPro" id="IPR001437">
    <property type="entry name" value="Tscrpt_elong_fac_GreA/B_C"/>
</dbReference>
<dbReference type="Gene3D" id="1.10.287.180">
    <property type="entry name" value="Transcription elongation factor, GreA/GreB, N-terminal domain"/>
    <property type="match status" value="1"/>
</dbReference>
<evidence type="ECO:0000259" key="10">
    <source>
        <dbReference type="Pfam" id="PF01272"/>
    </source>
</evidence>
<dbReference type="NCBIfam" id="TIGR01462">
    <property type="entry name" value="greA"/>
    <property type="match status" value="1"/>
</dbReference>
<keyword evidence="3 8" id="KW-0805">Transcription regulation</keyword>
<dbReference type="PIRSF" id="PIRSF006092">
    <property type="entry name" value="GreA_GreB"/>
    <property type="match status" value="1"/>
</dbReference>
<keyword evidence="13" id="KW-1185">Reference proteome</keyword>
<name>A0A518BC03_9BACT</name>
<dbReference type="AlphaFoldDB" id="A0A518BC03"/>
<dbReference type="KEGG" id="knv:Pan216_54060"/>
<dbReference type="PANTHER" id="PTHR30437">
    <property type="entry name" value="TRANSCRIPTION ELONGATION FACTOR GREA"/>
    <property type="match status" value="1"/>
</dbReference>
<dbReference type="RefSeq" id="WP_145262784.1">
    <property type="nucleotide sequence ID" value="NZ_CP036279.1"/>
</dbReference>